<accession>A0ABQ2UZM1</accession>
<evidence type="ECO:0000313" key="1">
    <source>
        <dbReference type="EMBL" id="GGU58862.1"/>
    </source>
</evidence>
<name>A0ABQ2UZM1_9ACTN</name>
<evidence type="ECO:0000313" key="2">
    <source>
        <dbReference type="Proteomes" id="UP000654471"/>
    </source>
</evidence>
<proteinExistence type="predicted"/>
<sequence length="64" mass="7231">MRPDRDIGAHPWVQHSALRSNRRRHGSLLFRTIDIGSVQADALGAVVRIAIEDSLTRGHEQRAY</sequence>
<dbReference type="EMBL" id="BMRP01000007">
    <property type="protein sequence ID" value="GGU58862.1"/>
    <property type="molecule type" value="Genomic_DNA"/>
</dbReference>
<reference evidence="2" key="1">
    <citation type="journal article" date="2019" name="Int. J. Syst. Evol. Microbiol.">
        <title>The Global Catalogue of Microorganisms (GCM) 10K type strain sequencing project: providing services to taxonomists for standard genome sequencing and annotation.</title>
        <authorList>
            <consortium name="The Broad Institute Genomics Platform"/>
            <consortium name="The Broad Institute Genome Sequencing Center for Infectious Disease"/>
            <person name="Wu L."/>
            <person name="Ma J."/>
        </authorList>
    </citation>
    <scope>NUCLEOTIDE SEQUENCE [LARGE SCALE GENOMIC DNA]</scope>
    <source>
        <strain evidence="2">JCM 3399</strain>
    </source>
</reference>
<organism evidence="1 2">
    <name type="scientific">Streptomyces albospinus</name>
    <dbReference type="NCBI Taxonomy" id="285515"/>
    <lineage>
        <taxon>Bacteria</taxon>
        <taxon>Bacillati</taxon>
        <taxon>Actinomycetota</taxon>
        <taxon>Actinomycetes</taxon>
        <taxon>Kitasatosporales</taxon>
        <taxon>Streptomycetaceae</taxon>
        <taxon>Streptomyces</taxon>
    </lineage>
</organism>
<gene>
    <name evidence="1" type="ORF">GCM10010211_24580</name>
</gene>
<keyword evidence="2" id="KW-1185">Reference proteome</keyword>
<protein>
    <submittedName>
        <fullName evidence="1">Uncharacterized protein</fullName>
    </submittedName>
</protein>
<dbReference type="Proteomes" id="UP000654471">
    <property type="component" value="Unassembled WGS sequence"/>
</dbReference>
<comment type="caution">
    <text evidence="1">The sequence shown here is derived from an EMBL/GenBank/DDBJ whole genome shotgun (WGS) entry which is preliminary data.</text>
</comment>